<keyword evidence="2 5" id="KW-0812">Transmembrane</keyword>
<dbReference type="OMA" id="EHEVRFN"/>
<evidence type="ECO:0000313" key="8">
    <source>
        <dbReference type="Proteomes" id="UP000002852"/>
    </source>
</evidence>
<dbReference type="InParanoid" id="A0A3B5RE60"/>
<feature type="domain" description="Dendritic cell-specific transmembrane protein-like" evidence="6">
    <location>
        <begin position="389"/>
        <end position="579"/>
    </location>
</feature>
<reference evidence="7" key="4">
    <citation type="submission" date="2025-09" db="UniProtKB">
        <authorList>
            <consortium name="Ensembl"/>
        </authorList>
    </citation>
    <scope>IDENTIFICATION</scope>
    <source>
        <strain evidence="7">JP 163 A</strain>
    </source>
</reference>
<dbReference type="GO" id="GO:0016020">
    <property type="term" value="C:membrane"/>
    <property type="evidence" value="ECO:0007669"/>
    <property type="project" value="UniProtKB-SubCell"/>
</dbReference>
<dbReference type="STRING" id="8083.ENSXMAP00000041440"/>
<evidence type="ECO:0000259" key="6">
    <source>
        <dbReference type="Pfam" id="PF07782"/>
    </source>
</evidence>
<sequence length="639" mass="73103">MCGAPPVGWRAVRLPQGSRAAQVGRGLFGAAGGSVLYLGFAHNLPLTFDLKLAVGFAFVGEEMSDSHSSFKPHPDRVNTSVCVRVSGVCIVGGFLSSSFRCTILLTLPSILGSRGRSYLMVMIVMILYRGPISNTERNAEVAALSLSCNLDLQVQHSKVLWRLAARPFLLVAKQLMKDKVEFESESLDINKKFQNVRDEVLLQYGYDPIQPGGAARENSTQEQFASNTRRRCDGVVDEGIRRCAGWFRQKWSECMKAIPVPIINHILCISMKFDFLCDVMRIMTPWCREQIPVERNFGQLYDRLNVSMDRLSREFRARVVVQEEQQQSVLDGVQLDRVFTESVKESFQRLTKRMEQGMKVLEMVLSFTFITVFIQAVQYLRSYRTNISFDNVYITSYFRRIDERRRRAGKHVLLPLRKSERKRFIAPMSPKINSEELIQVASAGFQVLAISLLAVVLLVIDFSLFHVLDIISRHTFTQFNITSSHHIDISVGGDTMMARLLRTTISGFNSSSETNVQSDNRACMSAPSRLPFEVYARCVGGVLVVALFSCVQVYTNRLRHVIAAFYNPKREKKRVLFLYNLQLHRRLSSPNWKMNMSRRQRTRTGMRTMFQRLTRWGRRLLRHPRQDASDQEETHYASS</sequence>
<reference evidence="8" key="1">
    <citation type="submission" date="2012-01" db="EMBL/GenBank/DDBJ databases">
        <authorList>
            <person name="Walter R."/>
            <person name="Schartl M."/>
            <person name="Warren W."/>
        </authorList>
    </citation>
    <scope>NUCLEOTIDE SEQUENCE [LARGE SCALE GENOMIC DNA]</scope>
    <source>
        <strain evidence="8">JP 163 A</strain>
    </source>
</reference>
<evidence type="ECO:0000256" key="5">
    <source>
        <dbReference type="SAM" id="Phobius"/>
    </source>
</evidence>
<dbReference type="Pfam" id="PF07782">
    <property type="entry name" value="DC_STAMP"/>
    <property type="match status" value="1"/>
</dbReference>
<organism evidence="7 8">
    <name type="scientific">Xiphophorus maculatus</name>
    <name type="common">Southern platyfish</name>
    <name type="synonym">Platypoecilus maculatus</name>
    <dbReference type="NCBI Taxonomy" id="8083"/>
    <lineage>
        <taxon>Eukaryota</taxon>
        <taxon>Metazoa</taxon>
        <taxon>Chordata</taxon>
        <taxon>Craniata</taxon>
        <taxon>Vertebrata</taxon>
        <taxon>Euteleostomi</taxon>
        <taxon>Actinopterygii</taxon>
        <taxon>Neopterygii</taxon>
        <taxon>Teleostei</taxon>
        <taxon>Neoteleostei</taxon>
        <taxon>Acanthomorphata</taxon>
        <taxon>Ovalentaria</taxon>
        <taxon>Atherinomorphae</taxon>
        <taxon>Cyprinodontiformes</taxon>
        <taxon>Poeciliidae</taxon>
        <taxon>Poeciliinae</taxon>
        <taxon>Xiphophorus</taxon>
    </lineage>
</organism>
<dbReference type="GeneTree" id="ENSGT00940000153269"/>
<reference evidence="8" key="2">
    <citation type="journal article" date="2013" name="Nat. Genet.">
        <title>The genome of the platyfish, Xiphophorus maculatus, provides insights into evolutionary adaptation and several complex traits.</title>
        <authorList>
            <person name="Schartl M."/>
            <person name="Walter R.B."/>
            <person name="Shen Y."/>
            <person name="Garcia T."/>
            <person name="Catchen J."/>
            <person name="Amores A."/>
            <person name="Braasch I."/>
            <person name="Chalopin D."/>
            <person name="Volff J.N."/>
            <person name="Lesch K.P."/>
            <person name="Bisazza A."/>
            <person name="Minx P."/>
            <person name="Hillier L."/>
            <person name="Wilson R.K."/>
            <person name="Fuerstenberg S."/>
            <person name="Boore J."/>
            <person name="Searle S."/>
            <person name="Postlethwait J.H."/>
            <person name="Warren W.C."/>
        </authorList>
    </citation>
    <scope>NUCLEOTIDE SEQUENCE [LARGE SCALE GENOMIC DNA]</scope>
    <source>
        <strain evidence="8">JP 163 A</strain>
    </source>
</reference>
<evidence type="ECO:0000256" key="1">
    <source>
        <dbReference type="ARBA" id="ARBA00004141"/>
    </source>
</evidence>
<protein>
    <submittedName>
        <fullName evidence="7">DC-STAMP domain containing 1</fullName>
    </submittedName>
</protein>
<keyword evidence="8" id="KW-1185">Reference proteome</keyword>
<dbReference type="Ensembl" id="ENSXMAT00000029156.1">
    <property type="protein sequence ID" value="ENSXMAP00000041440.1"/>
    <property type="gene ID" value="ENSXMAG00000020947.1"/>
</dbReference>
<reference evidence="7" key="3">
    <citation type="submission" date="2025-08" db="UniProtKB">
        <authorList>
            <consortium name="Ensembl"/>
        </authorList>
    </citation>
    <scope>IDENTIFICATION</scope>
    <source>
        <strain evidence="7">JP 163 A</strain>
    </source>
</reference>
<comment type="subcellular location">
    <subcellularLocation>
        <location evidence="1">Membrane</location>
        <topology evidence="1">Multi-pass membrane protein</topology>
    </subcellularLocation>
</comment>
<accession>A0A3B5RE60</accession>
<dbReference type="Proteomes" id="UP000002852">
    <property type="component" value="Unassembled WGS sequence"/>
</dbReference>
<feature type="transmembrane region" description="Helical" evidence="5">
    <location>
        <begin position="443"/>
        <end position="468"/>
    </location>
</feature>
<name>A0A3B5RE60_XIPMA</name>
<evidence type="ECO:0000313" key="7">
    <source>
        <dbReference type="Ensembl" id="ENSXMAP00000041440.1"/>
    </source>
</evidence>
<dbReference type="InterPro" id="IPR012858">
    <property type="entry name" value="DC_STAMP-like"/>
</dbReference>
<feature type="transmembrane region" description="Helical" evidence="5">
    <location>
        <begin position="534"/>
        <end position="554"/>
    </location>
</feature>
<dbReference type="AlphaFoldDB" id="A0A3B5RE60"/>
<evidence type="ECO:0000256" key="3">
    <source>
        <dbReference type="ARBA" id="ARBA00022989"/>
    </source>
</evidence>
<dbReference type="InterPro" id="IPR051856">
    <property type="entry name" value="CSR-E3_Ligase_Protein"/>
</dbReference>
<evidence type="ECO:0000256" key="4">
    <source>
        <dbReference type="ARBA" id="ARBA00023136"/>
    </source>
</evidence>
<keyword evidence="3 5" id="KW-1133">Transmembrane helix</keyword>
<dbReference type="PANTHER" id="PTHR21041:SF17">
    <property type="entry name" value="E3 UBIQUITIN-PROTEIN LIGASE DCST1"/>
    <property type="match status" value="1"/>
</dbReference>
<keyword evidence="4 5" id="KW-0472">Membrane</keyword>
<evidence type="ECO:0000256" key="2">
    <source>
        <dbReference type="ARBA" id="ARBA00022692"/>
    </source>
</evidence>
<dbReference type="PANTHER" id="PTHR21041">
    <property type="entry name" value="DENDRITIC CELL-SPECIFIC TRANSMEMBRANE PROTEIN"/>
    <property type="match status" value="1"/>
</dbReference>
<proteinExistence type="predicted"/>